<gene>
    <name evidence="2" type="ORF">F7R25_31645</name>
</gene>
<dbReference type="AlphaFoldDB" id="A0A6L3MMJ5"/>
<dbReference type="Gene3D" id="3.20.20.370">
    <property type="entry name" value="Glycoside hydrolase/deacetylase"/>
    <property type="match status" value="1"/>
</dbReference>
<dbReference type="PANTHER" id="PTHR47561">
    <property type="entry name" value="POLYSACCHARIDE DEACETYLASE FAMILY PROTEIN (AFU_ORTHOLOGUE AFUA_6G05030)"/>
    <property type="match status" value="1"/>
</dbReference>
<dbReference type="InterPro" id="IPR011330">
    <property type="entry name" value="Glyco_hydro/deAcase_b/a-brl"/>
</dbReference>
<dbReference type="PANTHER" id="PTHR47561:SF1">
    <property type="entry name" value="POLYSACCHARIDE DEACETYLASE FAMILY PROTEIN (AFU_ORTHOLOGUE AFUA_6G05030)"/>
    <property type="match status" value="1"/>
</dbReference>
<evidence type="ECO:0000259" key="1">
    <source>
        <dbReference type="PROSITE" id="PS51677"/>
    </source>
</evidence>
<evidence type="ECO:0000313" key="3">
    <source>
        <dbReference type="Proteomes" id="UP000473470"/>
    </source>
</evidence>
<protein>
    <submittedName>
        <fullName evidence="2">Polysaccharide deacetylase family protein</fullName>
    </submittedName>
</protein>
<dbReference type="InterPro" id="IPR002509">
    <property type="entry name" value="NODB_dom"/>
</dbReference>
<dbReference type="EMBL" id="VZOK01000077">
    <property type="protein sequence ID" value="KAB0632913.1"/>
    <property type="molecule type" value="Genomic_DNA"/>
</dbReference>
<accession>A0A6L3MMJ5</accession>
<dbReference type="PROSITE" id="PS51677">
    <property type="entry name" value="NODB"/>
    <property type="match status" value="1"/>
</dbReference>
<dbReference type="Pfam" id="PF01522">
    <property type="entry name" value="Polysacc_deac_1"/>
    <property type="match status" value="1"/>
</dbReference>
<dbReference type="Proteomes" id="UP000473470">
    <property type="component" value="Unassembled WGS sequence"/>
</dbReference>
<name>A0A6L3MMJ5_9BURK</name>
<dbReference type="SUPFAM" id="SSF88713">
    <property type="entry name" value="Glycoside hydrolase/deacetylase"/>
    <property type="match status" value="1"/>
</dbReference>
<feature type="domain" description="NodB homology" evidence="1">
    <location>
        <begin position="59"/>
        <end position="281"/>
    </location>
</feature>
<dbReference type="GO" id="GO:0016810">
    <property type="term" value="F:hydrolase activity, acting on carbon-nitrogen (but not peptide) bonds"/>
    <property type="evidence" value="ECO:0007669"/>
    <property type="project" value="InterPro"/>
</dbReference>
<reference evidence="2 3" key="1">
    <citation type="submission" date="2019-09" db="EMBL/GenBank/DDBJ databases">
        <title>Draft genome sequences of 48 bacterial type strains from the CCUG.</title>
        <authorList>
            <person name="Tunovic T."/>
            <person name="Pineiro-Iglesias B."/>
            <person name="Unosson C."/>
            <person name="Inganas E."/>
            <person name="Ohlen M."/>
            <person name="Cardew S."/>
            <person name="Jensie-Markopoulos S."/>
            <person name="Salva-Serra F."/>
            <person name="Jaen-Luchoro D."/>
            <person name="Karlsson R."/>
            <person name="Svensson-Stadler L."/>
            <person name="Chun J."/>
            <person name="Moore E."/>
        </authorList>
    </citation>
    <scope>NUCLEOTIDE SEQUENCE [LARGE SCALE GENOMIC DNA]</scope>
    <source>
        <strain evidence="2 3">CCUG 65686</strain>
    </source>
</reference>
<proteinExistence type="predicted"/>
<sequence>MFCLYDAYDTEALTSMHALRPAIAYPWPDDKQSAVLISVDVDADTPLLWHCRANPGNANLSELEQRQHGLRAGLSSLLALLDRRMVKATFFVPGFVAERTPALLSEFVARGHEVALHGYLHERVADITDEQFTTALHRSIDIFERQTQKAPAGFRSPGWEMTAHMLSMLRAYDLYDSSLSGFDRPYTIGGVCELPISWAREDTVRFKVTSRDGKSAPASPMLVLQEWLFDWQATAAANGLFTLTLHDWIAGRPAQLRLLDEFLDVVCGDALTWLATGAEIATRHRRLPNPLTTFVDVPNSQ</sequence>
<organism evidence="2 3">
    <name type="scientific">Burkholderia stagnalis</name>
    <dbReference type="NCBI Taxonomy" id="1503054"/>
    <lineage>
        <taxon>Bacteria</taxon>
        <taxon>Pseudomonadati</taxon>
        <taxon>Pseudomonadota</taxon>
        <taxon>Betaproteobacteria</taxon>
        <taxon>Burkholderiales</taxon>
        <taxon>Burkholderiaceae</taxon>
        <taxon>Burkholderia</taxon>
        <taxon>Burkholderia cepacia complex</taxon>
    </lineage>
</organism>
<comment type="caution">
    <text evidence="2">The sequence shown here is derived from an EMBL/GenBank/DDBJ whole genome shotgun (WGS) entry which is preliminary data.</text>
</comment>
<evidence type="ECO:0000313" key="2">
    <source>
        <dbReference type="EMBL" id="KAB0632913.1"/>
    </source>
</evidence>
<dbReference type="GO" id="GO:0005975">
    <property type="term" value="P:carbohydrate metabolic process"/>
    <property type="evidence" value="ECO:0007669"/>
    <property type="project" value="InterPro"/>
</dbReference>